<dbReference type="Gene3D" id="3.30.559.10">
    <property type="entry name" value="Chloramphenicol acetyltransferase-like domain"/>
    <property type="match status" value="2"/>
</dbReference>
<evidence type="ECO:0000313" key="2">
    <source>
        <dbReference type="EMBL" id="NOJ24170.1"/>
    </source>
</evidence>
<gene>
    <name evidence="2" type="ORF">F0238_15645</name>
</gene>
<dbReference type="InterPro" id="IPR023213">
    <property type="entry name" value="CAT-like_dom_sf"/>
</dbReference>
<dbReference type="Gene3D" id="3.40.50.12780">
    <property type="entry name" value="N-terminal domain of ligase-like"/>
    <property type="match status" value="2"/>
</dbReference>
<dbReference type="EMBL" id="VTXP01000008">
    <property type="protein sequence ID" value="NOJ24170.1"/>
    <property type="molecule type" value="Genomic_DNA"/>
</dbReference>
<reference evidence="2 3" key="1">
    <citation type="submission" date="2019-09" db="EMBL/GenBank/DDBJ databases">
        <title>Draft genome sequencing and comparative genomics of hatchery-associated Vibrios.</title>
        <authorList>
            <person name="Kehlet-Delgado H."/>
            <person name="Mueller R.S."/>
        </authorList>
    </citation>
    <scope>NUCLEOTIDE SEQUENCE [LARGE SCALE GENOMIC DNA]</scope>
    <source>
        <strain evidence="2 3">09-121-3</strain>
    </source>
</reference>
<organism evidence="2 3">
    <name type="scientific">Vibrio coralliilyticus</name>
    <dbReference type="NCBI Taxonomy" id="190893"/>
    <lineage>
        <taxon>Bacteria</taxon>
        <taxon>Pseudomonadati</taxon>
        <taxon>Pseudomonadota</taxon>
        <taxon>Gammaproteobacteria</taxon>
        <taxon>Vibrionales</taxon>
        <taxon>Vibrionaceae</taxon>
        <taxon>Vibrio</taxon>
    </lineage>
</organism>
<dbReference type="InterPro" id="IPR045851">
    <property type="entry name" value="AMP-bd_C_sf"/>
</dbReference>
<dbReference type="SUPFAM" id="SSF56801">
    <property type="entry name" value="Acetyl-CoA synthetase-like"/>
    <property type="match status" value="2"/>
</dbReference>
<dbReference type="RefSeq" id="WP_171353122.1">
    <property type="nucleotide sequence ID" value="NZ_VTXP01000008.1"/>
</dbReference>
<feature type="domain" description="Carrier" evidence="1">
    <location>
        <begin position="901"/>
        <end position="978"/>
    </location>
</feature>
<dbReference type="GO" id="GO:0005737">
    <property type="term" value="C:cytoplasm"/>
    <property type="evidence" value="ECO:0007669"/>
    <property type="project" value="TreeGrafter"/>
</dbReference>
<dbReference type="Gene3D" id="1.10.1200.10">
    <property type="entry name" value="ACP-like"/>
    <property type="match status" value="2"/>
</dbReference>
<sequence length="1989" mass="222208">MQLRDQEFRLNPYQYGFFLSAAANPSEGSYVIRVGIEFDQPLEMERLSDIKLWMNAHPHVFSRLHQTKQSRWPALVSTVPLIEVLSADNALSLAQSTGISLEDKALYRVLVVQTGRNITAIYFLFHHILLDQTGTENLLRHFDAFMQSGDLLAPQQAPIDSSAIGGETYWVERLAEFDMGAFRDPALVSSEETFGTLRQRLADSTSMKLDRYCEAHFVTPPMFFYGVVSLTTSALLGADRTVVGTVVNAGAEINTHTSCYANPSLFVLDWTKVHHFEDLWEQTTESMMAMLEHRQIPYWSVREAFASAYRKDLTPPLFMSFAERNASELASFRWWYLPTTAAKFPLNITVVKQQCHYDVVCDFDPQHFSKDYVIRLMTMVDKTINMLLNQGSQASLQNLRWSNIPPDFRSRARRLPLIQRLNNRIGGLRYVNDLQTVTSAEIGHQAHGLAAKLTAMGIKPGQRVLVEAVRDQRFIYAVLAIWQVGASFVPVENDIPQVRLRHIEAQVEAPLFITSTIEIETMAQKITFEPLHDTTQAELPTALLERHSEAYIIFTSGSTGEPKGVMVSHDNIAHYADSLVEQLSEMAPGSCLEEWTFGVASTLASDLGYTSIFAAMVLGAKLTFLTKEVALDASRFGLAIRQRAVDVLKITPSHLNALSVGADVSTLLPNEVLISGGEVLTRAQYDELQQHGVRVLNHYGPTETTIGVTTWYDTIPSDSSLVSPLGRPLGENRFWIMDHRNRALPQGVEGEIVVSGPGVSLGYLGQSTSAFFEMDGVPAYATGDHGWIDSKGCLHFLGRQDDQVKVNGHRVELKEIEQVLSQYISTSEYHLDYHQGFFSLFTLEHQKHRWGEVLNALQDQLPSYMLPSSVHYLTALPLNATGKIDRTVLRNHVSQTTEFDPRLVSVEPEILQLWTTHIGPPNSIHDSIYAQGANSIRALQLLAAIASATGYHIPLNEFLRNPRLSFFADHQSCIQRSQACLQTIQPSTQGVSPMQRSMWHLNQLNPQSSAYNVPILIHLKTDISQTKLQSVIVRLVSNIEALGTSFGLEGQEVICQYSGSVSARLETCAFRHNHELRHQLVHRPFDLNEGPPIRFYFDEGALLMVMHHIMTDNISNALILDGLDELLAGDEMPTSVKFSAFRPVQRPLESQRLQDYWSAKLAEHSYLTAWPAAILEDRPDLVEVQAGIELKHVRQLEQELSRRGMSMQSGMVSVFGLVSALFFNVTDMLMYIPITLRQSSDSFKQVGCGISSLPILVQTQANQTIAQHLQRLQESILTDIGHQDIDFSDLVEVGRLIDNNGRLKSNVLFTYEEEQSNCWSHFERQALDVNEPKFDLTVDVTKNNAGDVFVKARSLNLRRETLQRLVDRFAHMLSSLTEIHSDTLEQYAQSWDSIPCLGPQSKWPPGSIRQNLWHTMNNHSDAIAVIEEEKKYCYRELLQAAQSIGKALTSQEDQDQPVIVYLPRSFNAVASMMAVVFAGRTVIPIDMTSPISRVQAIRDSLGRATMIDDAFLLGVQWDETLHDNEPQHRKWFDTAPLYMIFTSGSTGEPKGVPIRDDAFYNYASWAIEQYQLTADATVPLFTSLSYDLTLTSLFLPLLCGASIDVIGGTNGVETLARLAARKRYYQMIKMTPTHWSLYLQLAEKQPLRAGCLVLGGEQLHSETLTQLSPTIPIFNEYGPAETTVGCSTKKLYSDQLHSGSVSIGVPAPNCALAVIGDYGQLLPEGIVGDLHIGGLQVFEGYANKNTLALYSHPAFEGLCYNSGDSAFFLQGEFYYVGRQDRQVKIDGHRIELGEVEHVISLQAGVISAKVDSHIDTAGAQLVAIVEICEPLSCLAILKQRLRASLPESMVPTLFFLAEDVILSDSGKLNVAAMVRAQKPAPSILRPATHSRVRQIWVELLGAGDYSEHANFFDVGGNSKRLLQLCEALNNAFDTQVRPLDLLSLTTISQQEHFLSSNKGASDTCQRHPSNTRRKAPAMDFLNRRKGIRA</sequence>
<evidence type="ECO:0000259" key="1">
    <source>
        <dbReference type="PROSITE" id="PS50075"/>
    </source>
</evidence>
<dbReference type="GO" id="GO:0003824">
    <property type="term" value="F:catalytic activity"/>
    <property type="evidence" value="ECO:0007669"/>
    <property type="project" value="InterPro"/>
</dbReference>
<protein>
    <submittedName>
        <fullName evidence="2">AMP-binding protein</fullName>
    </submittedName>
</protein>
<dbReference type="InterPro" id="IPR020845">
    <property type="entry name" value="AMP-binding_CS"/>
</dbReference>
<dbReference type="GO" id="GO:0044550">
    <property type="term" value="P:secondary metabolite biosynthetic process"/>
    <property type="evidence" value="ECO:0007669"/>
    <property type="project" value="TreeGrafter"/>
</dbReference>
<dbReference type="Proteomes" id="UP000576645">
    <property type="component" value="Unassembled WGS sequence"/>
</dbReference>
<dbReference type="InterPro" id="IPR000873">
    <property type="entry name" value="AMP-dep_synth/lig_dom"/>
</dbReference>
<dbReference type="InterPro" id="IPR042099">
    <property type="entry name" value="ANL_N_sf"/>
</dbReference>
<dbReference type="Pfam" id="PF00501">
    <property type="entry name" value="AMP-binding"/>
    <property type="match status" value="2"/>
</dbReference>
<dbReference type="InterPro" id="IPR036736">
    <property type="entry name" value="ACP-like_sf"/>
</dbReference>
<dbReference type="Pfam" id="PF00550">
    <property type="entry name" value="PP-binding"/>
    <property type="match status" value="2"/>
</dbReference>
<dbReference type="Gene3D" id="3.30.300.30">
    <property type="match status" value="2"/>
</dbReference>
<dbReference type="SUPFAM" id="SSF47336">
    <property type="entry name" value="ACP-like"/>
    <property type="match status" value="2"/>
</dbReference>
<dbReference type="InterPro" id="IPR009081">
    <property type="entry name" value="PP-bd_ACP"/>
</dbReference>
<accession>A0AAP6ZLK6</accession>
<name>A0AAP6ZLK6_9VIBR</name>
<dbReference type="PROSITE" id="PS00455">
    <property type="entry name" value="AMP_BINDING"/>
    <property type="match status" value="2"/>
</dbReference>
<comment type="caution">
    <text evidence="2">The sequence shown here is derived from an EMBL/GenBank/DDBJ whole genome shotgun (WGS) entry which is preliminary data.</text>
</comment>
<dbReference type="SUPFAM" id="SSF52777">
    <property type="entry name" value="CoA-dependent acyltransferases"/>
    <property type="match status" value="4"/>
</dbReference>
<feature type="domain" description="Carrier" evidence="1">
    <location>
        <begin position="1883"/>
        <end position="1958"/>
    </location>
</feature>
<evidence type="ECO:0000313" key="3">
    <source>
        <dbReference type="Proteomes" id="UP000576645"/>
    </source>
</evidence>
<dbReference type="GO" id="GO:0031177">
    <property type="term" value="F:phosphopantetheine binding"/>
    <property type="evidence" value="ECO:0007669"/>
    <property type="project" value="TreeGrafter"/>
</dbReference>
<dbReference type="Pfam" id="PF00668">
    <property type="entry name" value="Condensation"/>
    <property type="match status" value="2"/>
</dbReference>
<dbReference type="GO" id="GO:0043041">
    <property type="term" value="P:amino acid activation for nonribosomal peptide biosynthetic process"/>
    <property type="evidence" value="ECO:0007669"/>
    <property type="project" value="TreeGrafter"/>
</dbReference>
<dbReference type="PROSITE" id="PS50075">
    <property type="entry name" value="CARRIER"/>
    <property type="match status" value="2"/>
</dbReference>
<dbReference type="Gene3D" id="3.30.559.30">
    <property type="entry name" value="Nonribosomal peptide synthetase, condensation domain"/>
    <property type="match status" value="2"/>
</dbReference>
<dbReference type="PANTHER" id="PTHR45527">
    <property type="entry name" value="NONRIBOSOMAL PEPTIDE SYNTHETASE"/>
    <property type="match status" value="1"/>
</dbReference>
<dbReference type="InterPro" id="IPR001242">
    <property type="entry name" value="Condensation_dom"/>
</dbReference>
<proteinExistence type="predicted"/>
<dbReference type="PANTHER" id="PTHR45527:SF1">
    <property type="entry name" value="FATTY ACID SYNTHASE"/>
    <property type="match status" value="1"/>
</dbReference>